<name>A0A0D8FQ20_9ACTN</name>
<dbReference type="PANTHER" id="PTHR30298">
    <property type="entry name" value="H REPEAT-ASSOCIATED PREDICTED TRANSPOSASE"/>
    <property type="match status" value="1"/>
</dbReference>
<evidence type="ECO:0000313" key="4">
    <source>
        <dbReference type="Proteomes" id="UP000032336"/>
    </source>
</evidence>
<dbReference type="Proteomes" id="UP000032336">
    <property type="component" value="Unassembled WGS sequence"/>
</dbReference>
<dbReference type="NCBIfam" id="NF033564">
    <property type="entry name" value="transpos_ISAs1"/>
    <property type="match status" value="1"/>
</dbReference>
<dbReference type="PANTHER" id="PTHR30298:SF0">
    <property type="entry name" value="PROTEIN YBFL-RELATED"/>
    <property type="match status" value="1"/>
</dbReference>
<dbReference type="GO" id="GO:0003677">
    <property type="term" value="F:DNA binding"/>
    <property type="evidence" value="ECO:0007669"/>
    <property type="project" value="InterPro"/>
</dbReference>
<feature type="compositionally biased region" description="Acidic residues" evidence="1">
    <location>
        <begin position="1"/>
        <end position="12"/>
    </location>
</feature>
<dbReference type="InterPro" id="IPR047647">
    <property type="entry name" value="ISAs1_transpos"/>
</dbReference>
<proteinExistence type="predicted"/>
<dbReference type="EMBL" id="JXUW01000055">
    <property type="protein sequence ID" value="KJE75236.1"/>
    <property type="molecule type" value="Genomic_DNA"/>
</dbReference>
<feature type="domain" description="Transposase IS4-like" evidence="2">
    <location>
        <begin position="25"/>
        <end position="253"/>
    </location>
</feature>
<evidence type="ECO:0000256" key="1">
    <source>
        <dbReference type="SAM" id="MobiDB-lite"/>
    </source>
</evidence>
<dbReference type="InterPro" id="IPR002559">
    <property type="entry name" value="Transposase_11"/>
</dbReference>
<dbReference type="InterPro" id="IPR051698">
    <property type="entry name" value="Transposase_11-like"/>
</dbReference>
<evidence type="ECO:0000259" key="2">
    <source>
        <dbReference type="Pfam" id="PF01609"/>
    </source>
</evidence>
<dbReference type="AlphaFoldDB" id="A0A0D8FQ20"/>
<protein>
    <submittedName>
        <fullName evidence="3">Transposase DDE domain protein</fullName>
    </submittedName>
</protein>
<organism evidence="3 4">
    <name type="scientific">Ferrimicrobium acidiphilum DSM 19497</name>
    <dbReference type="NCBI Taxonomy" id="1121877"/>
    <lineage>
        <taxon>Bacteria</taxon>
        <taxon>Bacillati</taxon>
        <taxon>Actinomycetota</taxon>
        <taxon>Acidimicrobiia</taxon>
        <taxon>Acidimicrobiales</taxon>
        <taxon>Acidimicrobiaceae</taxon>
        <taxon>Ferrimicrobium</taxon>
    </lineage>
</organism>
<reference evidence="3 4" key="1">
    <citation type="submission" date="2015-01" db="EMBL/GenBank/DDBJ databases">
        <title>Draft genome of the acidophilic iron oxidizer Ferrimicrobium acidiphilum strain T23.</title>
        <authorList>
            <person name="Poehlein A."/>
            <person name="Eisen S."/>
            <person name="Schloemann M."/>
            <person name="Johnson B.D."/>
            <person name="Daniel R."/>
            <person name="Muehling M."/>
        </authorList>
    </citation>
    <scope>NUCLEOTIDE SEQUENCE [LARGE SCALE GENOMIC DNA]</scope>
    <source>
        <strain evidence="3 4">T23</strain>
    </source>
</reference>
<dbReference type="STRING" id="1121877.FEAC_30320"/>
<dbReference type="Pfam" id="PF01609">
    <property type="entry name" value="DDE_Tnp_1"/>
    <property type="match status" value="1"/>
</dbReference>
<dbReference type="PATRIC" id="fig|1121877.4.peg.3425"/>
<keyword evidence="4" id="KW-1185">Reference proteome</keyword>
<accession>A0A0D8FQ20</accession>
<gene>
    <name evidence="3" type="ORF">FEAC_30320</name>
</gene>
<dbReference type="GO" id="GO:0006313">
    <property type="term" value="P:DNA transposition"/>
    <property type="evidence" value="ECO:0007669"/>
    <property type="project" value="InterPro"/>
</dbReference>
<evidence type="ECO:0000313" key="3">
    <source>
        <dbReference type="EMBL" id="KJE75236.1"/>
    </source>
</evidence>
<dbReference type="GO" id="GO:0004803">
    <property type="term" value="F:transposase activity"/>
    <property type="evidence" value="ECO:0007669"/>
    <property type="project" value="InterPro"/>
</dbReference>
<sequence length="293" mass="32457">MENESETGDSDTEGSNSIGAGEDLVGVAVDGKTVRGARRPDGTQVQLLSALRHDTGMVIGQRNVENDKTNEILAFAPLLEPLEIVGTVITADALHAQRKAASFIVESKKAHYIFGVKGNQPRLHNAAVIVGDEIDRDHPEYETCTRGHGRIDRHRVWSAPVPASTEFPHANLYIIVERESSTLNDVRTSIETRYYVTDLTADDADPEHLLRLVRDHWSIESLHWVRDNTFDEDRSQVRTGTLPRILATLRNLAIGIIRYAAPLRVNIAAATRQLARQPDTTLDLLGIPPLLCK</sequence>
<feature type="region of interest" description="Disordered" evidence="1">
    <location>
        <begin position="1"/>
        <end position="22"/>
    </location>
</feature>
<comment type="caution">
    <text evidence="3">The sequence shown here is derived from an EMBL/GenBank/DDBJ whole genome shotgun (WGS) entry which is preliminary data.</text>
</comment>